<evidence type="ECO:0000313" key="1">
    <source>
        <dbReference type="EMBL" id="KAH0464615.1"/>
    </source>
</evidence>
<dbReference type="Proteomes" id="UP000775213">
    <property type="component" value="Unassembled WGS sequence"/>
</dbReference>
<reference evidence="1 2" key="1">
    <citation type="journal article" date="2021" name="Hortic Res">
        <title>Chromosome-scale assembly of the Dendrobium chrysotoxum genome enhances the understanding of orchid evolution.</title>
        <authorList>
            <person name="Zhang Y."/>
            <person name="Zhang G.Q."/>
            <person name="Zhang D."/>
            <person name="Liu X.D."/>
            <person name="Xu X.Y."/>
            <person name="Sun W.H."/>
            <person name="Yu X."/>
            <person name="Zhu X."/>
            <person name="Wang Z.W."/>
            <person name="Zhao X."/>
            <person name="Zhong W.Y."/>
            <person name="Chen H."/>
            <person name="Yin W.L."/>
            <person name="Huang T."/>
            <person name="Niu S.C."/>
            <person name="Liu Z.J."/>
        </authorList>
    </citation>
    <scope>NUCLEOTIDE SEQUENCE [LARGE SCALE GENOMIC DNA]</scope>
    <source>
        <strain evidence="1">Lindl</strain>
    </source>
</reference>
<comment type="caution">
    <text evidence="1">The sequence shown here is derived from an EMBL/GenBank/DDBJ whole genome shotgun (WGS) entry which is preliminary data.</text>
</comment>
<protein>
    <submittedName>
        <fullName evidence="1">Uncharacterized protein</fullName>
    </submittedName>
</protein>
<accession>A0AAV7HAS4</accession>
<evidence type="ECO:0000313" key="2">
    <source>
        <dbReference type="Proteomes" id="UP000775213"/>
    </source>
</evidence>
<dbReference type="EMBL" id="JAGFBR010000007">
    <property type="protein sequence ID" value="KAH0464615.1"/>
    <property type="molecule type" value="Genomic_DNA"/>
</dbReference>
<organism evidence="1 2">
    <name type="scientific">Dendrobium chrysotoxum</name>
    <name type="common">Orchid</name>
    <dbReference type="NCBI Taxonomy" id="161865"/>
    <lineage>
        <taxon>Eukaryota</taxon>
        <taxon>Viridiplantae</taxon>
        <taxon>Streptophyta</taxon>
        <taxon>Embryophyta</taxon>
        <taxon>Tracheophyta</taxon>
        <taxon>Spermatophyta</taxon>
        <taxon>Magnoliopsida</taxon>
        <taxon>Liliopsida</taxon>
        <taxon>Asparagales</taxon>
        <taxon>Orchidaceae</taxon>
        <taxon>Epidendroideae</taxon>
        <taxon>Malaxideae</taxon>
        <taxon>Dendrobiinae</taxon>
        <taxon>Dendrobium</taxon>
    </lineage>
</organism>
<proteinExistence type="predicted"/>
<dbReference type="AlphaFoldDB" id="A0AAV7HAS4"/>
<keyword evidence="2" id="KW-1185">Reference proteome</keyword>
<name>A0AAV7HAS4_DENCH</name>
<gene>
    <name evidence="1" type="ORF">IEQ34_007401</name>
</gene>
<sequence>MKPSSSFYNRKQRRVEELAAGFKGNDVNGAESAGFRQDSRIQRARTQVKVSSTEILSIRINAVFIEYRAMSYLAIRTVANLSLQQLPTLAWRPEIFKITSMVQPF</sequence>